<evidence type="ECO:0000313" key="2">
    <source>
        <dbReference type="EMBL" id="KAF2751325.1"/>
    </source>
</evidence>
<dbReference type="EMBL" id="MU006562">
    <property type="protein sequence ID" value="KAF2751325.1"/>
    <property type="molecule type" value="Genomic_DNA"/>
</dbReference>
<evidence type="ECO:0000313" key="3">
    <source>
        <dbReference type="Proteomes" id="UP000799440"/>
    </source>
</evidence>
<proteinExistence type="predicted"/>
<reference evidence="2" key="1">
    <citation type="journal article" date="2020" name="Stud. Mycol.">
        <title>101 Dothideomycetes genomes: a test case for predicting lifestyles and emergence of pathogens.</title>
        <authorList>
            <person name="Haridas S."/>
            <person name="Albert R."/>
            <person name="Binder M."/>
            <person name="Bloem J."/>
            <person name="Labutti K."/>
            <person name="Salamov A."/>
            <person name="Andreopoulos B."/>
            <person name="Baker S."/>
            <person name="Barry K."/>
            <person name="Bills G."/>
            <person name="Bluhm B."/>
            <person name="Cannon C."/>
            <person name="Castanera R."/>
            <person name="Culley D."/>
            <person name="Daum C."/>
            <person name="Ezra D."/>
            <person name="Gonzalez J."/>
            <person name="Henrissat B."/>
            <person name="Kuo A."/>
            <person name="Liang C."/>
            <person name="Lipzen A."/>
            <person name="Lutzoni F."/>
            <person name="Magnuson J."/>
            <person name="Mondo S."/>
            <person name="Nolan M."/>
            <person name="Ohm R."/>
            <person name="Pangilinan J."/>
            <person name="Park H.-J."/>
            <person name="Ramirez L."/>
            <person name="Alfaro M."/>
            <person name="Sun H."/>
            <person name="Tritt A."/>
            <person name="Yoshinaga Y."/>
            <person name="Zwiers L.-H."/>
            <person name="Turgeon B."/>
            <person name="Goodwin S."/>
            <person name="Spatafora J."/>
            <person name="Crous P."/>
            <person name="Grigoriev I."/>
        </authorList>
    </citation>
    <scope>NUCLEOTIDE SEQUENCE</scope>
    <source>
        <strain evidence="2">CBS 119925</strain>
    </source>
</reference>
<keyword evidence="1" id="KW-0812">Transmembrane</keyword>
<keyword evidence="1" id="KW-0472">Membrane</keyword>
<keyword evidence="3" id="KW-1185">Reference proteome</keyword>
<gene>
    <name evidence="2" type="ORF">M011DRAFT_464057</name>
</gene>
<evidence type="ECO:0000256" key="1">
    <source>
        <dbReference type="SAM" id="Phobius"/>
    </source>
</evidence>
<feature type="transmembrane region" description="Helical" evidence="1">
    <location>
        <begin position="392"/>
        <end position="417"/>
    </location>
</feature>
<dbReference type="OrthoDB" id="5428890at2759"/>
<dbReference type="Proteomes" id="UP000799440">
    <property type="component" value="Unassembled WGS sequence"/>
</dbReference>
<name>A0A6A6VL49_9PLEO</name>
<dbReference type="AlphaFoldDB" id="A0A6A6VL49"/>
<organism evidence="2 3">
    <name type="scientific">Sporormia fimetaria CBS 119925</name>
    <dbReference type="NCBI Taxonomy" id="1340428"/>
    <lineage>
        <taxon>Eukaryota</taxon>
        <taxon>Fungi</taxon>
        <taxon>Dikarya</taxon>
        <taxon>Ascomycota</taxon>
        <taxon>Pezizomycotina</taxon>
        <taxon>Dothideomycetes</taxon>
        <taxon>Pleosporomycetidae</taxon>
        <taxon>Pleosporales</taxon>
        <taxon>Sporormiaceae</taxon>
        <taxon>Sporormia</taxon>
    </lineage>
</organism>
<keyword evidence="1" id="KW-1133">Transmembrane helix</keyword>
<protein>
    <submittedName>
        <fullName evidence="2">Uncharacterized protein</fullName>
    </submittedName>
</protein>
<accession>A0A6A6VL49</accession>
<sequence length="421" mass="48284">MSYSDPDPARVALAHTLGFLDYSKNRVADPFLSHINRNAARNLRDVNLLFKRVIDHFKDDIHAREKPRSRSIEALELIEDTVMHTLGLWTMMLSSFAESPIGTRQVLESYERHSCGRGYEATLSELIQGSHLLPSARTSRGVRTRWREQQEEVVRTALKLVTVLSGPTSANATNWGAPDRAISTLIQTTGRLPGFATPVYTDTLESLSIKVRRVNFFTLHVPGGVGLHWTFNVSRHMLLSKTRGQYFLEVFALPCVFEARSAYQNLTGVPPALAQEIKETYSMLFNAWPSTPRHAKWGRYVGIRRICPCWTCSSHRFRRKALNRLRDQSEPGEFDPEVERNMYTSGLATSHWSYESFPLLWPRITAIEEHLQRSRPWSVWVLFRDRRDTLQFWTFLFATVVVLMTFVQILLGIAQVVGSFQ</sequence>